<dbReference type="STRING" id="1343739.PAP_04555"/>
<dbReference type="HOGENOM" id="CLU_110112_1_0_2"/>
<dbReference type="RefSeq" id="WP_048164890.1">
    <property type="nucleotide sequence ID" value="NZ_CP006019.1"/>
</dbReference>
<organism evidence="1 2">
    <name type="scientific">Palaeococcus pacificus DY20341</name>
    <dbReference type="NCBI Taxonomy" id="1343739"/>
    <lineage>
        <taxon>Archaea</taxon>
        <taxon>Methanobacteriati</taxon>
        <taxon>Methanobacteriota</taxon>
        <taxon>Thermococci</taxon>
        <taxon>Thermococcales</taxon>
        <taxon>Thermococcaceae</taxon>
        <taxon>Palaeococcus</taxon>
    </lineage>
</organism>
<dbReference type="GeneID" id="24842036"/>
<dbReference type="EMBL" id="CP006019">
    <property type="protein sequence ID" value="AIF69322.1"/>
    <property type="molecule type" value="Genomic_DNA"/>
</dbReference>
<dbReference type="InterPro" id="IPR012041">
    <property type="entry name" value="Znf_CPxCG-like"/>
</dbReference>
<sequence length="201" mass="22882">MEEYFLCPECGSEEVEVIKERGREVTLRCLDCGYVWQITLPKAVKVPLIVSEHEKSFKTYAELPLGEEIRVGDIVEVEEGEVRITGIELEGQKRVERAKIDEVKTLWGENLSFPAVFGVSIYLKNGVTQSFKVKVDREEEFATGEVLDVGGYTFKVEKIKTKSKMINRGKAKADEITRLMGHAIRGRASRKLEIYKGHKRD</sequence>
<protein>
    <recommendedName>
        <fullName evidence="3">Translation initiation factor 2</fullName>
    </recommendedName>
</protein>
<evidence type="ECO:0000313" key="2">
    <source>
        <dbReference type="Proteomes" id="UP000027981"/>
    </source>
</evidence>
<dbReference type="Proteomes" id="UP000027981">
    <property type="component" value="Chromosome"/>
</dbReference>
<reference evidence="1 2" key="2">
    <citation type="journal article" date="2015" name="Genome Announc.">
        <title>Complete Genome Sequence of Hyperthermophilic Piezophilic Archaeon Palaeococcus pacificus DY20341T, Isolated from Deep-Sea Hydrothermal Sediments.</title>
        <authorList>
            <person name="Zeng X."/>
            <person name="Jebbar M."/>
            <person name="Shao Z."/>
        </authorList>
    </citation>
    <scope>NUCLEOTIDE SEQUENCE [LARGE SCALE GENOMIC DNA]</scope>
    <source>
        <strain evidence="1 2">DY20341</strain>
    </source>
</reference>
<dbReference type="PANTHER" id="PTHR42195">
    <property type="entry name" value="UCP015877 FAMILY PROTEIN"/>
    <property type="match status" value="1"/>
</dbReference>
<evidence type="ECO:0000313" key="1">
    <source>
        <dbReference type="EMBL" id="AIF69322.1"/>
    </source>
</evidence>
<accession>A0A075LTN1</accession>
<dbReference type="Pfam" id="PF19769">
    <property type="entry name" value="CPxCG_zf"/>
    <property type="match status" value="1"/>
</dbReference>
<dbReference type="KEGG" id="ppac:PAP_04555"/>
<dbReference type="OrthoDB" id="23364at2157"/>
<gene>
    <name evidence="1" type="ORF">PAP_04555</name>
</gene>
<dbReference type="eggNOG" id="arCOG02680">
    <property type="taxonomic scope" value="Archaea"/>
</dbReference>
<dbReference type="AlphaFoldDB" id="A0A075LTN1"/>
<evidence type="ECO:0008006" key="3">
    <source>
        <dbReference type="Google" id="ProtNLM"/>
    </source>
</evidence>
<dbReference type="PIRSF" id="PIRSF015877">
    <property type="entry name" value="UCP015877"/>
    <property type="match status" value="1"/>
</dbReference>
<keyword evidence="2" id="KW-1185">Reference proteome</keyword>
<name>A0A075LTN1_9EURY</name>
<proteinExistence type="predicted"/>
<dbReference type="PANTHER" id="PTHR42195:SF1">
    <property type="entry name" value="ZINC FINGER PROTEIN"/>
    <property type="match status" value="1"/>
</dbReference>
<reference evidence="2" key="1">
    <citation type="submission" date="2013-06" db="EMBL/GenBank/DDBJ databases">
        <title>Complete Genome Sequence of Hyperthermophilic Palaeococcus pacificus DY20341T, Isolated from a Deep-Sea Hydrothermal Sediments.</title>
        <authorList>
            <person name="Zeng X."/>
            <person name="Shao Z."/>
        </authorList>
    </citation>
    <scope>NUCLEOTIDE SEQUENCE [LARGE SCALE GENOMIC DNA]</scope>
    <source>
        <strain evidence="2">DY20341</strain>
    </source>
</reference>